<organism evidence="3 4">
    <name type="scientific">Sesamum alatum</name>
    <dbReference type="NCBI Taxonomy" id="300844"/>
    <lineage>
        <taxon>Eukaryota</taxon>
        <taxon>Viridiplantae</taxon>
        <taxon>Streptophyta</taxon>
        <taxon>Embryophyta</taxon>
        <taxon>Tracheophyta</taxon>
        <taxon>Spermatophyta</taxon>
        <taxon>Magnoliopsida</taxon>
        <taxon>eudicotyledons</taxon>
        <taxon>Gunneridae</taxon>
        <taxon>Pentapetalae</taxon>
        <taxon>asterids</taxon>
        <taxon>lamiids</taxon>
        <taxon>Lamiales</taxon>
        <taxon>Pedaliaceae</taxon>
        <taxon>Sesamum</taxon>
    </lineage>
</organism>
<proteinExistence type="predicted"/>
<dbReference type="PANTHER" id="PTHR15140:SF33">
    <property type="entry name" value="LATE BLIGHT RESISTANCE PROTEIN HOMOLOG R1A-3 ISOFORM X1"/>
    <property type="match status" value="1"/>
</dbReference>
<keyword evidence="4" id="KW-1185">Reference proteome</keyword>
<name>A0AAE1YCR2_9LAMI</name>
<gene>
    <name evidence="3" type="ORF">Salat_1540000</name>
</gene>
<dbReference type="InterPro" id="IPR032675">
    <property type="entry name" value="LRR_dom_sf"/>
</dbReference>
<feature type="domain" description="Disease resistance R13L4/SHOC-2-like LRR" evidence="2">
    <location>
        <begin position="99"/>
        <end position="376"/>
    </location>
</feature>
<dbReference type="Pfam" id="PF23598">
    <property type="entry name" value="LRR_14"/>
    <property type="match status" value="1"/>
</dbReference>
<dbReference type="AlphaFoldDB" id="A0AAE1YCR2"/>
<evidence type="ECO:0000259" key="2">
    <source>
        <dbReference type="Pfam" id="PF23598"/>
    </source>
</evidence>
<evidence type="ECO:0000256" key="1">
    <source>
        <dbReference type="ARBA" id="ARBA00022737"/>
    </source>
</evidence>
<dbReference type="Gene3D" id="3.80.10.10">
    <property type="entry name" value="Ribonuclease Inhibitor"/>
    <property type="match status" value="1"/>
</dbReference>
<dbReference type="PANTHER" id="PTHR15140">
    <property type="entry name" value="TUBULIN-SPECIFIC CHAPERONE E"/>
    <property type="match status" value="1"/>
</dbReference>
<dbReference type="EMBL" id="JACGWO010000005">
    <property type="protein sequence ID" value="KAK4427710.1"/>
    <property type="molecule type" value="Genomic_DNA"/>
</dbReference>
<keyword evidence="1" id="KW-0677">Repeat</keyword>
<reference evidence="3" key="1">
    <citation type="submission" date="2020-06" db="EMBL/GenBank/DDBJ databases">
        <authorList>
            <person name="Li T."/>
            <person name="Hu X."/>
            <person name="Zhang T."/>
            <person name="Song X."/>
            <person name="Zhang H."/>
            <person name="Dai N."/>
            <person name="Sheng W."/>
            <person name="Hou X."/>
            <person name="Wei L."/>
        </authorList>
    </citation>
    <scope>NUCLEOTIDE SEQUENCE</scope>
    <source>
        <strain evidence="3">3651</strain>
        <tissue evidence="3">Leaf</tissue>
    </source>
</reference>
<evidence type="ECO:0000313" key="4">
    <source>
        <dbReference type="Proteomes" id="UP001293254"/>
    </source>
</evidence>
<evidence type="ECO:0000313" key="3">
    <source>
        <dbReference type="EMBL" id="KAK4427710.1"/>
    </source>
</evidence>
<dbReference type="SUPFAM" id="SSF52058">
    <property type="entry name" value="L domain-like"/>
    <property type="match status" value="1"/>
</dbReference>
<comment type="caution">
    <text evidence="3">The sequence shown here is derived from an EMBL/GenBank/DDBJ whole genome shotgun (WGS) entry which is preliminary data.</text>
</comment>
<dbReference type="Proteomes" id="UP001293254">
    <property type="component" value="Unassembled WGS sequence"/>
</dbReference>
<reference evidence="3" key="2">
    <citation type="journal article" date="2024" name="Plant">
        <title>Genomic evolution and insights into agronomic trait innovations of Sesamum species.</title>
        <authorList>
            <person name="Miao H."/>
            <person name="Wang L."/>
            <person name="Qu L."/>
            <person name="Liu H."/>
            <person name="Sun Y."/>
            <person name="Le M."/>
            <person name="Wang Q."/>
            <person name="Wei S."/>
            <person name="Zheng Y."/>
            <person name="Lin W."/>
            <person name="Duan Y."/>
            <person name="Cao H."/>
            <person name="Xiong S."/>
            <person name="Wang X."/>
            <person name="Wei L."/>
            <person name="Li C."/>
            <person name="Ma Q."/>
            <person name="Ju M."/>
            <person name="Zhao R."/>
            <person name="Li G."/>
            <person name="Mu C."/>
            <person name="Tian Q."/>
            <person name="Mei H."/>
            <person name="Zhang T."/>
            <person name="Gao T."/>
            <person name="Zhang H."/>
        </authorList>
    </citation>
    <scope>NUCLEOTIDE SEQUENCE</scope>
    <source>
        <strain evidence="3">3651</strain>
    </source>
</reference>
<sequence>MYLKALVDRNLIFVGRQEPKGNMKSCSIHDIIRDFCVKKAYEENFLFVKQRYIPGDVHSRRVCAHSTRDIDRLLNQIPLARSFLVTGAGSQEILSSRVISALKLLRVLDILEIEFPLFPKEILQLINLRYLALSTSELPSSISGFWNLQVLIVQGITSSSSRDVVMPELLEMTQLRHIKFKGIYVWYDDKYREHFVVQDQLQSLSTIAISGITDRVLETIPNLRKLGIVCDEEVVHVRDLSRLQKLHTLKCTSSDIYDSGNLLSSLVFPSSIKKLTLKSCGILDPDMHRIGSLPNLEILKLQGCNFISREWEADEGEFCQLQFLLMEKLNLEYWAADDTYFPRLEHLVIRYCSDLQEIPPGIGEIPTLKVIEVQECSPSVVASARMIQEEQQSYGNDALQVRFGTSLQ</sequence>
<protein>
    <submittedName>
        <fullName evidence="3">Late blight resistance proteinR1B-12</fullName>
    </submittedName>
</protein>
<dbReference type="InterPro" id="IPR055414">
    <property type="entry name" value="LRR_R13L4/SHOC2-like"/>
</dbReference>
<accession>A0AAE1YCR2</accession>